<accession>A0ABT7UKR3</accession>
<evidence type="ECO:0000313" key="2">
    <source>
        <dbReference type="Proteomes" id="UP001529275"/>
    </source>
</evidence>
<protein>
    <submittedName>
        <fullName evidence="1">Uncharacterized protein</fullName>
    </submittedName>
</protein>
<dbReference type="RefSeq" id="WP_289528178.1">
    <property type="nucleotide sequence ID" value="NZ_JAUDCK010000050.1"/>
</dbReference>
<dbReference type="Proteomes" id="UP001529275">
    <property type="component" value="Unassembled WGS sequence"/>
</dbReference>
<organism evidence="1 2">
    <name type="scientific">Massilimicrobiota timonensis</name>
    <dbReference type="NCBI Taxonomy" id="1776392"/>
    <lineage>
        <taxon>Bacteria</taxon>
        <taxon>Bacillati</taxon>
        <taxon>Bacillota</taxon>
        <taxon>Erysipelotrichia</taxon>
        <taxon>Erysipelotrichales</taxon>
        <taxon>Erysipelotrichaceae</taxon>
        <taxon>Massilimicrobiota</taxon>
    </lineage>
</organism>
<comment type="caution">
    <text evidence="1">The sequence shown here is derived from an EMBL/GenBank/DDBJ whole genome shotgun (WGS) entry which is preliminary data.</text>
</comment>
<dbReference type="EMBL" id="JAUDCK010000050">
    <property type="protein sequence ID" value="MDM8196731.1"/>
    <property type="molecule type" value="Genomic_DNA"/>
</dbReference>
<gene>
    <name evidence="1" type="ORF">QUV98_10420</name>
</gene>
<evidence type="ECO:0000313" key="1">
    <source>
        <dbReference type="EMBL" id="MDM8196731.1"/>
    </source>
</evidence>
<reference evidence="2" key="1">
    <citation type="submission" date="2023-06" db="EMBL/GenBank/DDBJ databases">
        <title>Identification and characterization of horizontal gene transfer across gut microbiota members of farm animals based on homology search.</title>
        <authorList>
            <person name="Zeman M."/>
            <person name="Kubasova T."/>
            <person name="Jahodarova E."/>
            <person name="Nykrynova M."/>
            <person name="Rychlik I."/>
        </authorList>
    </citation>
    <scope>NUCLEOTIDE SEQUENCE [LARGE SCALE GENOMIC DNA]</scope>
    <source>
        <strain evidence="2">ET341</strain>
    </source>
</reference>
<proteinExistence type="predicted"/>
<name>A0ABT7UKR3_9FIRM</name>
<keyword evidence="2" id="KW-1185">Reference proteome</keyword>
<sequence length="90" mass="10877">MYYISPYALYKLVKQLFHDVNDVNDMTLYAYRENKCWKIGFSNEYIDQIPEDSINISYEFKDGFLKNSPQQATEEIMKSLRRYEQDRISI</sequence>